<dbReference type="AlphaFoldDB" id="A0AAN6LT90"/>
<keyword evidence="9" id="KW-0624">Polysaccharide degradation</keyword>
<evidence type="ECO:0000256" key="6">
    <source>
        <dbReference type="ARBA" id="ARBA00036818"/>
    </source>
</evidence>
<proteinExistence type="inferred from homology"/>
<dbReference type="GO" id="GO:0005576">
    <property type="term" value="C:extracellular region"/>
    <property type="evidence" value="ECO:0007669"/>
    <property type="project" value="UniProtKB-SubCell"/>
</dbReference>
<evidence type="ECO:0000256" key="5">
    <source>
        <dbReference type="ARBA" id="ARBA00023239"/>
    </source>
</evidence>
<dbReference type="PANTHER" id="PTHR31683">
    <property type="entry name" value="PECTATE LYASE 18-RELATED"/>
    <property type="match status" value="1"/>
</dbReference>
<dbReference type="Gene3D" id="2.160.20.10">
    <property type="entry name" value="Single-stranded right-handed beta-helix, Pectin lyase-like"/>
    <property type="match status" value="1"/>
</dbReference>
<accession>A0AAN6LT90</accession>
<feature type="signal peptide" evidence="11">
    <location>
        <begin position="1"/>
        <end position="17"/>
    </location>
</feature>
<evidence type="ECO:0000256" key="4">
    <source>
        <dbReference type="ARBA" id="ARBA00023180"/>
    </source>
</evidence>
<dbReference type="InterPro" id="IPR012334">
    <property type="entry name" value="Pectin_lyas_fold"/>
</dbReference>
<keyword evidence="9" id="KW-0964">Secreted</keyword>
<keyword evidence="14" id="KW-1185">Reference proteome</keyword>
<evidence type="ECO:0000256" key="2">
    <source>
        <dbReference type="ARBA" id="ARBA00022729"/>
    </source>
</evidence>
<organism evidence="13 14">
    <name type="scientific">Pseudopithomyces chartarum</name>
    <dbReference type="NCBI Taxonomy" id="1892770"/>
    <lineage>
        <taxon>Eukaryota</taxon>
        <taxon>Fungi</taxon>
        <taxon>Dikarya</taxon>
        <taxon>Ascomycota</taxon>
        <taxon>Pezizomycotina</taxon>
        <taxon>Dothideomycetes</taxon>
        <taxon>Pleosporomycetidae</taxon>
        <taxon>Pleosporales</taxon>
        <taxon>Massarineae</taxon>
        <taxon>Didymosphaeriaceae</taxon>
        <taxon>Pseudopithomyces</taxon>
    </lineage>
</organism>
<keyword evidence="4" id="KW-0325">Glycoprotein</keyword>
<dbReference type="InterPro" id="IPR011050">
    <property type="entry name" value="Pectin_lyase_fold/virulence"/>
</dbReference>
<dbReference type="EC" id="4.2.2.10" evidence="8"/>
<keyword evidence="9" id="KW-0119">Carbohydrate metabolism</keyword>
<dbReference type="PROSITE" id="PS00562">
    <property type="entry name" value="CBM1_1"/>
    <property type="match status" value="1"/>
</dbReference>
<evidence type="ECO:0000256" key="1">
    <source>
        <dbReference type="ARBA" id="ARBA00010980"/>
    </source>
</evidence>
<comment type="subcellular location">
    <subcellularLocation>
        <location evidence="9">Secreted</location>
    </subcellularLocation>
</comment>
<dbReference type="GO" id="GO:0030570">
    <property type="term" value="F:pectate lyase activity"/>
    <property type="evidence" value="ECO:0007669"/>
    <property type="project" value="InterPro"/>
</dbReference>
<dbReference type="InterPro" id="IPR002022">
    <property type="entry name" value="Pec_lyase"/>
</dbReference>
<evidence type="ECO:0000313" key="14">
    <source>
        <dbReference type="Proteomes" id="UP001280581"/>
    </source>
</evidence>
<evidence type="ECO:0000256" key="9">
    <source>
        <dbReference type="RuleBase" id="RU361173"/>
    </source>
</evidence>
<gene>
    <name evidence="13" type="ORF">GRF29_164g859246</name>
</gene>
<dbReference type="SUPFAM" id="SSF57180">
    <property type="entry name" value="Cellulose-binding domain"/>
    <property type="match status" value="1"/>
</dbReference>
<dbReference type="EMBL" id="WVTA01000015">
    <property type="protein sequence ID" value="KAK3201835.1"/>
    <property type="molecule type" value="Genomic_DNA"/>
</dbReference>
<dbReference type="InterPro" id="IPR045032">
    <property type="entry name" value="PEL"/>
</dbReference>
<dbReference type="SMART" id="SM00236">
    <property type="entry name" value="fCBD"/>
    <property type="match status" value="1"/>
</dbReference>
<comment type="catalytic activity">
    <reaction evidence="6">
        <text>Eliminative cleavage of (1-&gt;4)-alpha-D-galacturonan methyl ester to give oligosaccharides with 4-deoxy-6-O-methyl-alpha-D-galact-4-enuronosyl groups at their non-reducing ends.</text>
        <dbReference type="EC" id="4.2.2.10"/>
    </reaction>
</comment>
<dbReference type="SMART" id="SM00656">
    <property type="entry name" value="Amb_all"/>
    <property type="match status" value="1"/>
</dbReference>
<evidence type="ECO:0000313" key="13">
    <source>
        <dbReference type="EMBL" id="KAK3201835.1"/>
    </source>
</evidence>
<dbReference type="SUPFAM" id="SSF51126">
    <property type="entry name" value="Pectin lyase-like"/>
    <property type="match status" value="1"/>
</dbReference>
<keyword evidence="5 9" id="KW-0456">Lyase</keyword>
<feature type="region of interest" description="Disordered" evidence="10">
    <location>
        <begin position="378"/>
        <end position="456"/>
    </location>
</feature>
<evidence type="ECO:0000256" key="11">
    <source>
        <dbReference type="SAM" id="SignalP"/>
    </source>
</evidence>
<dbReference type="PROSITE" id="PS51164">
    <property type="entry name" value="CBM1_2"/>
    <property type="match status" value="1"/>
</dbReference>
<dbReference type="Proteomes" id="UP001280581">
    <property type="component" value="Unassembled WGS sequence"/>
</dbReference>
<dbReference type="Pfam" id="PF00544">
    <property type="entry name" value="Pectate_lyase_4"/>
    <property type="match status" value="1"/>
</dbReference>
<evidence type="ECO:0000256" key="7">
    <source>
        <dbReference type="ARBA" id="ARBA00037631"/>
    </source>
</evidence>
<feature type="domain" description="CBM1" evidence="12">
    <location>
        <begin position="455"/>
        <end position="491"/>
    </location>
</feature>
<name>A0AAN6LT90_9PLEO</name>
<keyword evidence="3" id="KW-1015">Disulfide bond</keyword>
<dbReference type="GO" id="GO:0000272">
    <property type="term" value="P:polysaccharide catabolic process"/>
    <property type="evidence" value="ECO:0007669"/>
    <property type="project" value="UniProtKB-KW"/>
</dbReference>
<reference evidence="13 14" key="1">
    <citation type="submission" date="2021-02" db="EMBL/GenBank/DDBJ databases">
        <title>Genome assembly of Pseudopithomyces chartarum.</title>
        <authorList>
            <person name="Jauregui R."/>
            <person name="Singh J."/>
            <person name="Voisey C."/>
        </authorList>
    </citation>
    <scope>NUCLEOTIDE SEQUENCE [LARGE SCALE GENOMIC DNA]</scope>
    <source>
        <strain evidence="13 14">AGR01</strain>
    </source>
</reference>
<protein>
    <recommendedName>
        <fullName evidence="8">pectin lyase</fullName>
        <ecNumber evidence="8">4.2.2.10</ecNumber>
    </recommendedName>
</protein>
<evidence type="ECO:0000256" key="10">
    <source>
        <dbReference type="SAM" id="MobiDB-lite"/>
    </source>
</evidence>
<sequence length="508" mass="51672">MRVQAVAALLAASQAAAQSVVGTAYGFANGVTGGADGEVVTASDAEELAKLLSDDTARTVVIDKEFDFTGTTATGAGCDRKSCSANNGGQLYLGDLSCGGSDNVAVSSITYDVAGTKPLAVGSNKSILGLGKGKLIGKGLELQSGASNVIIQGLEFTNANPGIVWGGDLLALKGKNDGVWIDHNKFSLAGRMFIVSHYDPSRVTISNNEFDGKTTTSASCNNNHYWTMMFYGDGDQVTLDKNYYHDVAGRAPKLGEDGSKGTFHAVNNYFSNMNGHAFDAYDSATALIEGNAFESVNQPTTDKAAQSKVLYTVPDESAASACTSSLGRACVANSVDSSSGKLAALKADSVLTTFGAIKGSLVKPLSAAEVAAHVKANAGPANLGSSSSTAPSKVVEEDAAETDAAAPVTPVSSAPEEEAPAATSEAAAPVASSPAAVEPAQPATPPATGSGSSSGSVPAYGQCGGQGYTGATACASGYTCTKQNDWYSQCIAASAKFRRNFGPFAMRR</sequence>
<evidence type="ECO:0000256" key="3">
    <source>
        <dbReference type="ARBA" id="ARBA00023157"/>
    </source>
</evidence>
<keyword evidence="2 11" id="KW-0732">Signal</keyword>
<dbReference type="Pfam" id="PF00734">
    <property type="entry name" value="CBM_1"/>
    <property type="match status" value="1"/>
</dbReference>
<comment type="function">
    <text evidence="7">Pectinolytic enzymes consist of four classes of enzymes: pectin lyase, polygalacturonase, pectin methylesterase and rhamnogalacturonase. Among pectinolytic enzymes, pectin lyase is the most important in depolymerization of pectin, since it cleaves internal glycosidic bonds of highly methylated pectins.</text>
</comment>
<dbReference type="GO" id="GO:0047490">
    <property type="term" value="F:pectin lyase activity"/>
    <property type="evidence" value="ECO:0007669"/>
    <property type="project" value="UniProtKB-EC"/>
</dbReference>
<evidence type="ECO:0000256" key="8">
    <source>
        <dbReference type="ARBA" id="ARBA00039082"/>
    </source>
</evidence>
<dbReference type="GO" id="GO:0030248">
    <property type="term" value="F:cellulose binding"/>
    <property type="evidence" value="ECO:0007669"/>
    <property type="project" value="InterPro"/>
</dbReference>
<comment type="caution">
    <text evidence="13">The sequence shown here is derived from an EMBL/GenBank/DDBJ whole genome shotgun (WGS) entry which is preliminary data.</text>
</comment>
<dbReference type="PANTHER" id="PTHR31683:SF67">
    <property type="entry name" value="PECTIN LYASE F-RELATED"/>
    <property type="match status" value="1"/>
</dbReference>
<feature type="chain" id="PRO_5042814822" description="pectin lyase" evidence="11">
    <location>
        <begin position="18"/>
        <end position="508"/>
    </location>
</feature>
<dbReference type="InterPro" id="IPR000254">
    <property type="entry name" value="CBD"/>
</dbReference>
<comment type="similarity">
    <text evidence="1 9">Belongs to the polysaccharide lyase 1 family.</text>
</comment>
<dbReference type="InterPro" id="IPR035971">
    <property type="entry name" value="CBD_sf"/>
</dbReference>
<evidence type="ECO:0000259" key="12">
    <source>
        <dbReference type="PROSITE" id="PS51164"/>
    </source>
</evidence>
<feature type="compositionally biased region" description="Low complexity" evidence="10">
    <location>
        <begin position="402"/>
        <end position="441"/>
    </location>
</feature>